<dbReference type="EMBL" id="BAABCV010000016">
    <property type="protein sequence ID" value="GAA4104997.1"/>
    <property type="molecule type" value="Genomic_DNA"/>
</dbReference>
<evidence type="ECO:0000313" key="2">
    <source>
        <dbReference type="Proteomes" id="UP001500841"/>
    </source>
</evidence>
<proteinExistence type="predicted"/>
<protein>
    <recommendedName>
        <fullName evidence="3">Peptidase C-terminal archaeal/bacterial domain-containing protein</fullName>
    </recommendedName>
</protein>
<evidence type="ECO:0000313" key="1">
    <source>
        <dbReference type="EMBL" id="GAA4104997.1"/>
    </source>
</evidence>
<dbReference type="Proteomes" id="UP001500841">
    <property type="component" value="Unassembled WGS sequence"/>
</dbReference>
<reference evidence="2" key="1">
    <citation type="journal article" date="2019" name="Int. J. Syst. Evol. Microbiol.">
        <title>The Global Catalogue of Microorganisms (GCM) 10K type strain sequencing project: providing services to taxonomists for standard genome sequencing and annotation.</title>
        <authorList>
            <consortium name="The Broad Institute Genomics Platform"/>
            <consortium name="The Broad Institute Genome Sequencing Center for Infectious Disease"/>
            <person name="Wu L."/>
            <person name="Ma J."/>
        </authorList>
    </citation>
    <scope>NUCLEOTIDE SEQUENCE [LARGE SCALE GENOMIC DNA]</scope>
    <source>
        <strain evidence="2">JCM 17085</strain>
    </source>
</reference>
<evidence type="ECO:0008006" key="3">
    <source>
        <dbReference type="Google" id="ProtNLM"/>
    </source>
</evidence>
<dbReference type="Gene3D" id="2.60.120.380">
    <property type="match status" value="1"/>
</dbReference>
<dbReference type="RefSeq" id="WP_345107177.1">
    <property type="nucleotide sequence ID" value="NZ_BAABCV010000016.1"/>
</dbReference>
<sequence length="212" mass="23364">MKNLNTTIEKATMPKANAVKSASRKLICSLLTVLFLLTCSLSTMAKSGFTYRHLYHYGYGFFYGSQTSDNSGKDMSNPYLLPFTLGFGTNDVTYNQDTERTGSSPFVNNYGDPTHSGNDKYLQLTVNDDGYVTIQGDESEFDSVFYLFDSSWNLITSGDDGAGSGDPNHLALQPWIVEYLTAGTYYVIVDGTDKYGDATSGDMLINFSIQAF</sequence>
<name>A0ABP7X5X4_9SPHI</name>
<gene>
    <name evidence="1" type="ORF">GCM10022392_33260</name>
</gene>
<accession>A0ABP7X5X4</accession>
<keyword evidence="2" id="KW-1185">Reference proteome</keyword>
<organism evidence="1 2">
    <name type="scientific">Mucilaginibacter panaciglaebae</name>
    <dbReference type="NCBI Taxonomy" id="502331"/>
    <lineage>
        <taxon>Bacteria</taxon>
        <taxon>Pseudomonadati</taxon>
        <taxon>Bacteroidota</taxon>
        <taxon>Sphingobacteriia</taxon>
        <taxon>Sphingobacteriales</taxon>
        <taxon>Sphingobacteriaceae</taxon>
        <taxon>Mucilaginibacter</taxon>
    </lineage>
</organism>
<comment type="caution">
    <text evidence="1">The sequence shown here is derived from an EMBL/GenBank/DDBJ whole genome shotgun (WGS) entry which is preliminary data.</text>
</comment>